<accession>A0A644TGP2</accession>
<sequence length="64" mass="7397">MDDTSGFYKNDDGTLLFGPNFVESRDFKLERAKHGEYTYPVDGWYWFESEAEAREHFGLPAGQA</sequence>
<dbReference type="EMBL" id="VSSQ01000030">
    <property type="protein sequence ID" value="MPL66053.1"/>
    <property type="molecule type" value="Genomic_DNA"/>
</dbReference>
<gene>
    <name evidence="1" type="ORF">SDC9_11721</name>
</gene>
<organism evidence="1">
    <name type="scientific">bioreactor metagenome</name>
    <dbReference type="NCBI Taxonomy" id="1076179"/>
    <lineage>
        <taxon>unclassified sequences</taxon>
        <taxon>metagenomes</taxon>
        <taxon>ecological metagenomes</taxon>
    </lineage>
</organism>
<dbReference type="AlphaFoldDB" id="A0A644TGP2"/>
<name>A0A644TGP2_9ZZZZ</name>
<evidence type="ECO:0000313" key="1">
    <source>
        <dbReference type="EMBL" id="MPL66053.1"/>
    </source>
</evidence>
<proteinExistence type="predicted"/>
<protein>
    <submittedName>
        <fullName evidence="1">Uncharacterized protein</fullName>
    </submittedName>
</protein>
<reference evidence="1" key="1">
    <citation type="submission" date="2019-08" db="EMBL/GenBank/DDBJ databases">
        <authorList>
            <person name="Kucharzyk K."/>
            <person name="Murdoch R.W."/>
            <person name="Higgins S."/>
            <person name="Loffler F."/>
        </authorList>
    </citation>
    <scope>NUCLEOTIDE SEQUENCE</scope>
</reference>
<comment type="caution">
    <text evidence="1">The sequence shown here is derived from an EMBL/GenBank/DDBJ whole genome shotgun (WGS) entry which is preliminary data.</text>
</comment>